<dbReference type="SUPFAM" id="SSF53383">
    <property type="entry name" value="PLP-dependent transferases"/>
    <property type="match status" value="1"/>
</dbReference>
<dbReference type="GO" id="GO:0008483">
    <property type="term" value="F:transaminase activity"/>
    <property type="evidence" value="ECO:0007669"/>
    <property type="project" value="UniProtKB-KW"/>
</dbReference>
<dbReference type="OrthoDB" id="10260828at2759"/>
<dbReference type="Pfam" id="PF00202">
    <property type="entry name" value="Aminotran_3"/>
    <property type="match status" value="1"/>
</dbReference>
<evidence type="ECO:0000313" key="6">
    <source>
        <dbReference type="EMBL" id="PTB74238.1"/>
    </source>
</evidence>
<dbReference type="Gene3D" id="3.90.1150.10">
    <property type="entry name" value="Aspartate Aminotransferase, domain 1"/>
    <property type="match status" value="1"/>
</dbReference>
<sequence length="234" mass="26255">MSSLRAAQALRHSLRTRPLRSSFNTTRCLAATTTRMASSKAFFQGEPDAPVLKTKIPGAQSAKKIAELSEVFDTRAVNMMADYPKSTAGFYYGDPALRPNKPYRQFNTWMGDPARAILFRAIVEEIERLDLVNHTARVGDYLFAELERLQQQYPDHFQNLRGKGQGTFIAFDNPKRDQFLAKAKEFGVNIGGSGASAVRLRPMLTFQEHHADILVDALEKIVKALCLGSRYLEI</sequence>
<dbReference type="InterPro" id="IPR015422">
    <property type="entry name" value="PyrdxlP-dep_Trfase_small"/>
</dbReference>
<evidence type="ECO:0000256" key="4">
    <source>
        <dbReference type="ARBA" id="ARBA00022679"/>
    </source>
</evidence>
<dbReference type="GO" id="GO:0009450">
    <property type="term" value="P:gamma-aminobutyric acid catabolic process"/>
    <property type="evidence" value="ECO:0007669"/>
    <property type="project" value="TreeGrafter"/>
</dbReference>
<evidence type="ECO:0000256" key="3">
    <source>
        <dbReference type="ARBA" id="ARBA00022576"/>
    </source>
</evidence>
<dbReference type="GO" id="GO:0005739">
    <property type="term" value="C:mitochondrion"/>
    <property type="evidence" value="ECO:0007669"/>
    <property type="project" value="TreeGrafter"/>
</dbReference>
<dbReference type="Proteomes" id="UP000240760">
    <property type="component" value="Unassembled WGS sequence"/>
</dbReference>
<evidence type="ECO:0000256" key="1">
    <source>
        <dbReference type="ARBA" id="ARBA00001933"/>
    </source>
</evidence>
<protein>
    <submittedName>
        <fullName evidence="6">PLP-dependent transferase</fullName>
    </submittedName>
</protein>
<keyword evidence="3" id="KW-0032">Aminotransferase</keyword>
<dbReference type="Gene3D" id="3.40.640.10">
    <property type="entry name" value="Type I PLP-dependent aspartate aminotransferase-like (Major domain)"/>
    <property type="match status" value="1"/>
</dbReference>
<organism evidence="6 7">
    <name type="scientific">Trichoderma longibrachiatum ATCC 18648</name>
    <dbReference type="NCBI Taxonomy" id="983965"/>
    <lineage>
        <taxon>Eukaryota</taxon>
        <taxon>Fungi</taxon>
        <taxon>Dikarya</taxon>
        <taxon>Ascomycota</taxon>
        <taxon>Pezizomycotina</taxon>
        <taxon>Sordariomycetes</taxon>
        <taxon>Hypocreomycetidae</taxon>
        <taxon>Hypocreales</taxon>
        <taxon>Hypocreaceae</taxon>
        <taxon>Trichoderma</taxon>
    </lineage>
</organism>
<evidence type="ECO:0000313" key="7">
    <source>
        <dbReference type="Proteomes" id="UP000240760"/>
    </source>
</evidence>
<keyword evidence="4 6" id="KW-0808">Transferase</keyword>
<comment type="cofactor">
    <cofactor evidence="1">
        <name>pyridoxal 5'-phosphate</name>
        <dbReference type="ChEBI" id="CHEBI:597326"/>
    </cofactor>
</comment>
<reference evidence="6 7" key="1">
    <citation type="submission" date="2016-07" db="EMBL/GenBank/DDBJ databases">
        <title>Multiple horizontal gene transfer events from other fungi enriched the ability of initially mycotrophic Trichoderma (Ascomycota) to feed on dead plant biomass.</title>
        <authorList>
            <consortium name="DOE Joint Genome Institute"/>
            <person name="Aerts A."/>
            <person name="Atanasova L."/>
            <person name="Chenthamara K."/>
            <person name="Zhang J."/>
            <person name="Grujic M."/>
            <person name="Henrissat B."/>
            <person name="Kuo A."/>
            <person name="Salamov A."/>
            <person name="Lipzen A."/>
            <person name="Labutti K."/>
            <person name="Barry K."/>
            <person name="Miao Y."/>
            <person name="Rahimi M.J."/>
            <person name="Shen Q."/>
            <person name="Grigoriev I.V."/>
            <person name="Kubicek C.P."/>
            <person name="Druzhinina I.S."/>
        </authorList>
    </citation>
    <scope>NUCLEOTIDE SEQUENCE [LARGE SCALE GENOMIC DNA]</scope>
    <source>
        <strain evidence="6 7">ATCC 18648</strain>
    </source>
</reference>
<keyword evidence="7" id="KW-1185">Reference proteome</keyword>
<dbReference type="InterPro" id="IPR005814">
    <property type="entry name" value="Aminotrans_3"/>
</dbReference>
<evidence type="ECO:0000256" key="5">
    <source>
        <dbReference type="ARBA" id="ARBA00022898"/>
    </source>
</evidence>
<keyword evidence="5" id="KW-0663">Pyridoxal phosphate</keyword>
<dbReference type="PANTHER" id="PTHR43206:SF1">
    <property type="entry name" value="4-AMINOBUTYRATE AMINOTRANSFERASE, MITOCHONDRIAL"/>
    <property type="match status" value="1"/>
</dbReference>
<accession>A0A2T4BY43</accession>
<dbReference type="AlphaFoldDB" id="A0A2T4BY43"/>
<dbReference type="InterPro" id="IPR015421">
    <property type="entry name" value="PyrdxlP-dep_Trfase_major"/>
</dbReference>
<dbReference type="GO" id="GO:0030170">
    <property type="term" value="F:pyridoxal phosphate binding"/>
    <property type="evidence" value="ECO:0007669"/>
    <property type="project" value="InterPro"/>
</dbReference>
<gene>
    <name evidence="6" type="ORF">M440DRAFT_1393349</name>
</gene>
<dbReference type="PANTHER" id="PTHR43206">
    <property type="entry name" value="AMINOTRANSFERASE"/>
    <property type="match status" value="1"/>
</dbReference>
<evidence type="ECO:0000256" key="2">
    <source>
        <dbReference type="ARBA" id="ARBA00008954"/>
    </source>
</evidence>
<proteinExistence type="inferred from homology"/>
<name>A0A2T4BY43_TRILO</name>
<dbReference type="InterPro" id="IPR015424">
    <property type="entry name" value="PyrdxlP-dep_Trfase"/>
</dbReference>
<dbReference type="STRING" id="983965.A0A2T4BY43"/>
<comment type="similarity">
    <text evidence="2">Belongs to the class-III pyridoxal-phosphate-dependent aminotransferase family.</text>
</comment>
<dbReference type="EMBL" id="KZ679136">
    <property type="protein sequence ID" value="PTB74238.1"/>
    <property type="molecule type" value="Genomic_DNA"/>
</dbReference>